<keyword evidence="3" id="KW-1185">Reference proteome</keyword>
<accession>A0A1R1F3E4</accession>
<sequence>MSIKIVTDTDGFLSIQEDWERLQELDDELTYYSTFQYNYAWWLTFGEDRNNKLFIICCSRDNEMVGIAPLVIRTVDKKIVKCHVLGFMGKGDYFNFILHSQKGSPVAIIKEIFKAIEDHSDLWDKIELTHLATDTSLLHFLLRHDRYNPSIKYLTSCPSIRIGGWDTAAGWDTSGINVKAKKKLRKLQQETDYQFKMVDCRQSGDIYDRISNVHKQEKAYLHEQRGRIDRRSLFEDQKNEEFYKRVFMNNDQVIASFLELKDSNVMIAYQLFFLHRGKLYGWNTGYSPDYAKYGVFDVLMLETIRRLIEQGQVTDIDLGAGSYPWKFRWTNQFTVMYSLQMWNNDRLHTRLYRMLVKGKGILKYLNRKTAVHS</sequence>
<organism evidence="2 3">
    <name type="scientific">Paenibacillus rhizosphaerae</name>
    <dbReference type="NCBI Taxonomy" id="297318"/>
    <lineage>
        <taxon>Bacteria</taxon>
        <taxon>Bacillati</taxon>
        <taxon>Bacillota</taxon>
        <taxon>Bacilli</taxon>
        <taxon>Bacillales</taxon>
        <taxon>Paenibacillaceae</taxon>
        <taxon>Paenibacillus</taxon>
    </lineage>
</organism>
<dbReference type="InterPro" id="IPR038740">
    <property type="entry name" value="BioF2-like_GNAT_dom"/>
</dbReference>
<name>A0A1R1F3E4_9BACL</name>
<dbReference type="Gene3D" id="3.40.630.30">
    <property type="match status" value="1"/>
</dbReference>
<dbReference type="AlphaFoldDB" id="A0A1R1F3E4"/>
<feature type="domain" description="BioF2-like acetyltransferase" evidence="1">
    <location>
        <begin position="180"/>
        <end position="326"/>
    </location>
</feature>
<protein>
    <recommendedName>
        <fullName evidence="1">BioF2-like acetyltransferase domain-containing protein</fullName>
    </recommendedName>
</protein>
<dbReference type="EMBL" id="MRTP01000001">
    <property type="protein sequence ID" value="OMF58624.1"/>
    <property type="molecule type" value="Genomic_DNA"/>
</dbReference>
<dbReference type="STRING" id="297318.BK138_08965"/>
<dbReference type="RefSeq" id="WP_076168505.1">
    <property type="nucleotide sequence ID" value="NZ_MRTP01000001.1"/>
</dbReference>
<evidence type="ECO:0000313" key="3">
    <source>
        <dbReference type="Proteomes" id="UP000187172"/>
    </source>
</evidence>
<evidence type="ECO:0000259" key="1">
    <source>
        <dbReference type="Pfam" id="PF13480"/>
    </source>
</evidence>
<evidence type="ECO:0000313" key="2">
    <source>
        <dbReference type="EMBL" id="OMF58624.1"/>
    </source>
</evidence>
<dbReference type="SUPFAM" id="SSF55729">
    <property type="entry name" value="Acyl-CoA N-acyltransferases (Nat)"/>
    <property type="match status" value="1"/>
</dbReference>
<dbReference type="Pfam" id="PF13480">
    <property type="entry name" value="Acetyltransf_6"/>
    <property type="match status" value="1"/>
</dbReference>
<reference evidence="2 3" key="1">
    <citation type="submission" date="2016-11" db="EMBL/GenBank/DDBJ databases">
        <title>Paenibacillus species isolates.</title>
        <authorList>
            <person name="Beno S.M."/>
        </authorList>
    </citation>
    <scope>NUCLEOTIDE SEQUENCE [LARGE SCALE GENOMIC DNA]</scope>
    <source>
        <strain evidence="2 3">FSL R5-0378</strain>
    </source>
</reference>
<gene>
    <name evidence="2" type="ORF">BK138_08965</name>
</gene>
<proteinExistence type="predicted"/>
<comment type="caution">
    <text evidence="2">The sequence shown here is derived from an EMBL/GenBank/DDBJ whole genome shotgun (WGS) entry which is preliminary data.</text>
</comment>
<dbReference type="Proteomes" id="UP000187172">
    <property type="component" value="Unassembled WGS sequence"/>
</dbReference>
<dbReference type="InterPro" id="IPR016181">
    <property type="entry name" value="Acyl_CoA_acyltransferase"/>
</dbReference>